<dbReference type="InterPro" id="IPR046848">
    <property type="entry name" value="E_motif"/>
</dbReference>
<proteinExistence type="inferred from homology"/>
<dbReference type="PANTHER" id="PTHR12993:SF11">
    <property type="entry name" value="N-ACETYLGLUCOSAMINYL-PHOSPHATIDYLINOSITOL DE-N-ACETYLASE"/>
    <property type="match status" value="1"/>
</dbReference>
<dbReference type="Gene3D" id="3.40.50.10320">
    <property type="entry name" value="LmbE-like"/>
    <property type="match status" value="1"/>
</dbReference>
<dbReference type="EMBL" id="JAVIJP010000036">
    <property type="protein sequence ID" value="KAL3628955.1"/>
    <property type="molecule type" value="Genomic_DNA"/>
</dbReference>
<evidence type="ECO:0000256" key="1">
    <source>
        <dbReference type="ARBA" id="ARBA00006066"/>
    </source>
</evidence>
<dbReference type="AlphaFoldDB" id="A0ABD3CGF2"/>
<sequence length="336" mass="37979">MAWVALIVSLAVLWFASLCKILHRSSSSAMKAAFGGSSQRRNVLLVIAHPDDESMFFTPVINYLIKSSYNLHILCLSTGNADGMGSIRKEELHLACAVLKIPSQQVNVLDHPDLQDGFGKAWDWSLLASLIDNEIRTCSIDLIITFDDYGISGHCNHRDVHRGVRKLVRDVETWELISTSVIRKYIGPVDIWLSVLFTSCQRYGQSHCLVNIDPRKSYAAMSQHSSQWKSVDGLADRIGDMLLELEPDSSGGYVMLGNLYVASEKWDKFSQLRKKMKEREVKKVPGFSRIEVNGKSHVFLVGDISHPEMKEFYTLLREKLVPEMRDLGYENCNIVL</sequence>
<dbReference type="Pfam" id="PF20431">
    <property type="entry name" value="E_motif"/>
    <property type="match status" value="1"/>
</dbReference>
<keyword evidence="5" id="KW-1185">Reference proteome</keyword>
<evidence type="ECO:0000256" key="3">
    <source>
        <dbReference type="SAM" id="SignalP"/>
    </source>
</evidence>
<gene>
    <name evidence="4" type="ORF">CASFOL_028001</name>
</gene>
<dbReference type="InterPro" id="IPR024078">
    <property type="entry name" value="LmbE-like_dom_sf"/>
</dbReference>
<dbReference type="Proteomes" id="UP001632038">
    <property type="component" value="Unassembled WGS sequence"/>
</dbReference>
<dbReference type="Pfam" id="PF02585">
    <property type="entry name" value="PIG-L"/>
    <property type="match status" value="1"/>
</dbReference>
<dbReference type="GO" id="GO:0000225">
    <property type="term" value="F:N-acetylglucosaminylphosphatidylinositol deacetylase activity"/>
    <property type="evidence" value="ECO:0007669"/>
    <property type="project" value="UniProtKB-EC"/>
</dbReference>
<evidence type="ECO:0000313" key="4">
    <source>
        <dbReference type="EMBL" id="KAL3628955.1"/>
    </source>
</evidence>
<reference evidence="5" key="1">
    <citation type="journal article" date="2024" name="IScience">
        <title>Strigolactones Initiate the Formation of Haustorium-like Structures in Castilleja.</title>
        <authorList>
            <person name="Buerger M."/>
            <person name="Peterson D."/>
            <person name="Chory J."/>
        </authorList>
    </citation>
    <scope>NUCLEOTIDE SEQUENCE [LARGE SCALE GENOMIC DNA]</scope>
</reference>
<organism evidence="4 5">
    <name type="scientific">Castilleja foliolosa</name>
    <dbReference type="NCBI Taxonomy" id="1961234"/>
    <lineage>
        <taxon>Eukaryota</taxon>
        <taxon>Viridiplantae</taxon>
        <taxon>Streptophyta</taxon>
        <taxon>Embryophyta</taxon>
        <taxon>Tracheophyta</taxon>
        <taxon>Spermatophyta</taxon>
        <taxon>Magnoliopsida</taxon>
        <taxon>eudicotyledons</taxon>
        <taxon>Gunneridae</taxon>
        <taxon>Pentapetalae</taxon>
        <taxon>asterids</taxon>
        <taxon>lamiids</taxon>
        <taxon>Lamiales</taxon>
        <taxon>Orobanchaceae</taxon>
        <taxon>Pedicularideae</taxon>
        <taxon>Castillejinae</taxon>
        <taxon>Castilleja</taxon>
    </lineage>
</organism>
<dbReference type="SUPFAM" id="SSF102588">
    <property type="entry name" value="LmbE-like"/>
    <property type="match status" value="1"/>
</dbReference>
<accession>A0ABD3CGF2</accession>
<feature type="chain" id="PRO_5044785016" description="N-acetylglucosaminylphosphatidylinositol deacetylase" evidence="3">
    <location>
        <begin position="20"/>
        <end position="336"/>
    </location>
</feature>
<comment type="caution">
    <text evidence="4">The sequence shown here is derived from an EMBL/GenBank/DDBJ whole genome shotgun (WGS) entry which is preliminary data.</text>
</comment>
<protein>
    <recommendedName>
        <fullName evidence="2">N-acetylglucosaminylphosphatidylinositol deacetylase</fullName>
        <ecNumber evidence="2">3.5.1.89</ecNumber>
    </recommendedName>
</protein>
<name>A0ABD3CGF2_9LAMI</name>
<keyword evidence="3" id="KW-0732">Signal</keyword>
<dbReference type="InterPro" id="IPR003737">
    <property type="entry name" value="GlcNAc_PI_deacetylase-related"/>
</dbReference>
<dbReference type="PANTHER" id="PTHR12993">
    <property type="entry name" value="N-ACETYLGLUCOSAMINYL-PHOSPHATIDYLINOSITOL DE-N-ACETYLASE-RELATED"/>
    <property type="match status" value="1"/>
</dbReference>
<feature type="signal peptide" evidence="3">
    <location>
        <begin position="1"/>
        <end position="19"/>
    </location>
</feature>
<comment type="similarity">
    <text evidence="1">Belongs to the PIGL family.</text>
</comment>
<evidence type="ECO:0000256" key="2">
    <source>
        <dbReference type="ARBA" id="ARBA00012176"/>
    </source>
</evidence>
<dbReference type="EC" id="3.5.1.89" evidence="2"/>
<evidence type="ECO:0000313" key="5">
    <source>
        <dbReference type="Proteomes" id="UP001632038"/>
    </source>
</evidence>